<dbReference type="InterPro" id="IPR041802">
    <property type="entry name" value="MPP_YfcE"/>
</dbReference>
<evidence type="ECO:0000313" key="4">
    <source>
        <dbReference type="EMBL" id="EFQ03720.1"/>
    </source>
</evidence>
<keyword evidence="5" id="KW-1185">Reference proteome</keyword>
<name>E2ZD54_9FIRM</name>
<dbReference type="EC" id="3.1.4.-" evidence="2"/>
<dbReference type="SUPFAM" id="SSF56300">
    <property type="entry name" value="Metallo-dependent phosphatases"/>
    <property type="match status" value="1"/>
</dbReference>
<dbReference type="PANTHER" id="PTHR43165">
    <property type="entry name" value="METALLOPHOSPHOESTERASE"/>
    <property type="match status" value="1"/>
</dbReference>
<dbReference type="HOGENOM" id="CLU_063749_2_0_9"/>
<keyword evidence="4" id="KW-0378">Hydrolase</keyword>
<dbReference type="PANTHER" id="PTHR43165:SF1">
    <property type="entry name" value="PHOSPHODIESTERASE MJ0936"/>
    <property type="match status" value="1"/>
</dbReference>
<dbReference type="InterPro" id="IPR053193">
    <property type="entry name" value="MetalloPDE_YfcE-like"/>
</dbReference>
<dbReference type="Gene3D" id="3.60.21.10">
    <property type="match status" value="1"/>
</dbReference>
<dbReference type="Proteomes" id="UP000003195">
    <property type="component" value="Unassembled WGS sequence"/>
</dbReference>
<proteinExistence type="inferred from homology"/>
<dbReference type="eggNOG" id="COG0622">
    <property type="taxonomic scope" value="Bacteria"/>
</dbReference>
<gene>
    <name evidence="4" type="ORF">HMPREF9429_01394</name>
</gene>
<feature type="domain" description="Calcineurin-like phosphoesterase" evidence="3">
    <location>
        <begin position="6"/>
        <end position="147"/>
    </location>
</feature>
<reference evidence="4 5" key="1">
    <citation type="submission" date="2010-08" db="EMBL/GenBank/DDBJ databases">
        <authorList>
            <person name="Weinstock G."/>
            <person name="Sodergren E."/>
            <person name="Clifton S."/>
            <person name="Fulton L."/>
            <person name="Fulton B."/>
            <person name="Courtney L."/>
            <person name="Fronick C."/>
            <person name="Harrison M."/>
            <person name="Strong C."/>
            <person name="Farmer C."/>
            <person name="Delahaunty K."/>
            <person name="Markovic C."/>
            <person name="Hall O."/>
            <person name="Minx P."/>
            <person name="Tomlinson C."/>
            <person name="Mitreva M."/>
            <person name="Hou S."/>
            <person name="Chen J."/>
            <person name="Wollam A."/>
            <person name="Pepin K.H."/>
            <person name="Johnson M."/>
            <person name="Bhonagiri V."/>
            <person name="Zhang X."/>
            <person name="Suruliraj S."/>
            <person name="Warren W."/>
            <person name="Chinwalla A."/>
            <person name="Mardis E.R."/>
            <person name="Wilson R.K."/>
        </authorList>
    </citation>
    <scope>NUCLEOTIDE SEQUENCE [LARGE SCALE GENOMIC DNA]</scope>
    <source>
        <strain evidence="4 5">F0359</strain>
    </source>
</reference>
<evidence type="ECO:0000259" key="3">
    <source>
        <dbReference type="Pfam" id="PF12850"/>
    </source>
</evidence>
<dbReference type="InterPro" id="IPR024654">
    <property type="entry name" value="Calcineurin-like_PHP_lpxH"/>
</dbReference>
<accession>E2ZD54</accession>
<dbReference type="STRING" id="706434.HMPREF9429_01394"/>
<dbReference type="GO" id="GO:0046872">
    <property type="term" value="F:metal ion binding"/>
    <property type="evidence" value="ECO:0007669"/>
    <property type="project" value="UniProtKB-KW"/>
</dbReference>
<comment type="cofactor">
    <cofactor evidence="2">
        <name>a divalent metal cation</name>
        <dbReference type="ChEBI" id="CHEBI:60240"/>
    </cofactor>
</comment>
<evidence type="ECO:0000256" key="1">
    <source>
        <dbReference type="ARBA" id="ARBA00008950"/>
    </source>
</evidence>
<comment type="similarity">
    <text evidence="1 2">Belongs to the metallophosphoesterase superfamily. YfcE family.</text>
</comment>
<dbReference type="EMBL" id="AECS01000038">
    <property type="protein sequence ID" value="EFQ03720.1"/>
    <property type="molecule type" value="Genomic_DNA"/>
</dbReference>
<dbReference type="AlphaFoldDB" id="E2ZD54"/>
<dbReference type="OrthoDB" id="9800565at2"/>
<comment type="caution">
    <text evidence="4">The sequence shown here is derived from an EMBL/GenBank/DDBJ whole genome shotgun (WGS) entry which is preliminary data.</text>
</comment>
<dbReference type="RefSeq" id="WP_006942571.1">
    <property type="nucleotide sequence ID" value="NZ_GL538208.1"/>
</dbReference>
<dbReference type="InterPro" id="IPR029052">
    <property type="entry name" value="Metallo-depent_PP-like"/>
</dbReference>
<evidence type="ECO:0000256" key="2">
    <source>
        <dbReference type="RuleBase" id="RU362039"/>
    </source>
</evidence>
<organism evidence="4 5">
    <name type="scientific">Megasphaera micronuciformis F0359</name>
    <dbReference type="NCBI Taxonomy" id="706434"/>
    <lineage>
        <taxon>Bacteria</taxon>
        <taxon>Bacillati</taxon>
        <taxon>Bacillota</taxon>
        <taxon>Negativicutes</taxon>
        <taxon>Veillonellales</taxon>
        <taxon>Veillonellaceae</taxon>
        <taxon>Megasphaera</taxon>
    </lineage>
</organism>
<evidence type="ECO:0000313" key="5">
    <source>
        <dbReference type="Proteomes" id="UP000003195"/>
    </source>
</evidence>
<dbReference type="CDD" id="cd00841">
    <property type="entry name" value="MPP_YfcE"/>
    <property type="match status" value="1"/>
</dbReference>
<dbReference type="NCBIfam" id="TIGR00040">
    <property type="entry name" value="yfcE"/>
    <property type="match status" value="1"/>
</dbReference>
<dbReference type="GO" id="GO:0016787">
    <property type="term" value="F:hydrolase activity"/>
    <property type="evidence" value="ECO:0007669"/>
    <property type="project" value="UniProtKB-UniRule"/>
</dbReference>
<dbReference type="Pfam" id="PF12850">
    <property type="entry name" value="Metallophos_2"/>
    <property type="match status" value="1"/>
</dbReference>
<dbReference type="InterPro" id="IPR000979">
    <property type="entry name" value="Phosphodiesterase_MJ0936/Vps29"/>
</dbReference>
<protein>
    <recommendedName>
        <fullName evidence="2">Phosphoesterase</fullName>
        <ecNumber evidence="2">3.1.4.-</ecNumber>
    </recommendedName>
</protein>
<keyword evidence="2" id="KW-0479">Metal-binding</keyword>
<sequence length="160" mass="18054">MMPVYIGVVSDSHGNNSHWQKLTADCPQVKAWFHCGDYCRDAEELAYYTDAPVYTVKGNNDYFDTYKAPDEAIITVDDIRIYMTHGHGRTLKSMAATAQAKGVQLVLFGHTHRTCEERIGDVTLVNPGSIALPRDGRYGTYALCCLENRVIKEVRFFEIL</sequence>